<protein>
    <submittedName>
        <fullName evidence="2">Uncharacterized protein</fullName>
    </submittedName>
</protein>
<name>A0A7X9DLJ2_UNCKA</name>
<evidence type="ECO:0000313" key="3">
    <source>
        <dbReference type="Proteomes" id="UP000526033"/>
    </source>
</evidence>
<evidence type="ECO:0000256" key="1">
    <source>
        <dbReference type="SAM" id="MobiDB-lite"/>
    </source>
</evidence>
<dbReference type="AlphaFoldDB" id="A0A7X9DLJ2"/>
<sequence length="112" mass="11743">MQSPLPENVTSIANETPPSVESAPEESGGSVLKGEIGAEKFVPSPPQTKKPNDDVKTPAPVPGKKTVNVIDKTAGETKTKPVDAKADTLTTIADKDEEEFIVGVETAHNGHK</sequence>
<proteinExistence type="predicted"/>
<feature type="compositionally biased region" description="Polar residues" evidence="1">
    <location>
        <begin position="1"/>
        <end position="19"/>
    </location>
</feature>
<dbReference type="Proteomes" id="UP000526033">
    <property type="component" value="Unassembled WGS sequence"/>
</dbReference>
<accession>A0A7X9DLJ2</accession>
<reference evidence="2 3" key="1">
    <citation type="journal article" date="2020" name="Biotechnol. Biofuels">
        <title>New insights from the biogas microbiome by comprehensive genome-resolved metagenomics of nearly 1600 species originating from multiple anaerobic digesters.</title>
        <authorList>
            <person name="Campanaro S."/>
            <person name="Treu L."/>
            <person name="Rodriguez-R L.M."/>
            <person name="Kovalovszki A."/>
            <person name="Ziels R.M."/>
            <person name="Maus I."/>
            <person name="Zhu X."/>
            <person name="Kougias P.G."/>
            <person name="Basile A."/>
            <person name="Luo G."/>
            <person name="Schluter A."/>
            <person name="Konstantinidis K.T."/>
            <person name="Angelidaki I."/>
        </authorList>
    </citation>
    <scope>NUCLEOTIDE SEQUENCE [LARGE SCALE GENOMIC DNA]</scope>
    <source>
        <strain evidence="2">AS27yjCOA_165</strain>
    </source>
</reference>
<comment type="caution">
    <text evidence="2">The sequence shown here is derived from an EMBL/GenBank/DDBJ whole genome shotgun (WGS) entry which is preliminary data.</text>
</comment>
<organism evidence="2 3">
    <name type="scientific">candidate division WWE3 bacterium</name>
    <dbReference type="NCBI Taxonomy" id="2053526"/>
    <lineage>
        <taxon>Bacteria</taxon>
        <taxon>Katanobacteria</taxon>
    </lineage>
</organism>
<gene>
    <name evidence="2" type="ORF">GYA27_04850</name>
</gene>
<evidence type="ECO:0000313" key="2">
    <source>
        <dbReference type="EMBL" id="NMB70488.1"/>
    </source>
</evidence>
<feature type="region of interest" description="Disordered" evidence="1">
    <location>
        <begin position="1"/>
        <end position="74"/>
    </location>
</feature>
<dbReference type="EMBL" id="JAAZNL010000065">
    <property type="protein sequence ID" value="NMB70488.1"/>
    <property type="molecule type" value="Genomic_DNA"/>
</dbReference>